<dbReference type="RefSeq" id="WP_154919862.1">
    <property type="nucleotide sequence ID" value="NZ_VUOE01000002.1"/>
</dbReference>
<comment type="caution">
    <text evidence="2">The sequence shown here is derived from an EMBL/GenBank/DDBJ whole genome shotgun (WGS) entry which is preliminary data.</text>
</comment>
<evidence type="ECO:0000313" key="3">
    <source>
        <dbReference type="Proteomes" id="UP000323188"/>
    </source>
</evidence>
<dbReference type="EMBL" id="VUOE01000002">
    <property type="protein sequence ID" value="KAA2217306.1"/>
    <property type="molecule type" value="Genomic_DNA"/>
</dbReference>
<protein>
    <submittedName>
        <fullName evidence="2">Uncharacterized protein</fullName>
    </submittedName>
</protein>
<dbReference type="Gene3D" id="2.60.40.3440">
    <property type="match status" value="1"/>
</dbReference>
<feature type="chain" id="PRO_5022930223" evidence="1">
    <location>
        <begin position="21"/>
        <end position="328"/>
    </location>
</feature>
<evidence type="ECO:0000313" key="2">
    <source>
        <dbReference type="EMBL" id="KAA2217306.1"/>
    </source>
</evidence>
<dbReference type="AlphaFoldDB" id="A0A5B2TRV1"/>
<keyword evidence="1" id="KW-0732">Signal</keyword>
<reference evidence="2 3" key="1">
    <citation type="submission" date="2019-09" db="EMBL/GenBank/DDBJ databases">
        <authorList>
            <person name="Khan S.A."/>
            <person name="Jeon C.O."/>
            <person name="Chun B.H."/>
            <person name="Jeong S.E."/>
        </authorList>
    </citation>
    <scope>NUCLEOTIDE SEQUENCE [LARGE SCALE GENOMIC DNA]</scope>
    <source>
        <strain evidence="2 3">KCTC 42508</strain>
    </source>
</reference>
<sequence>MSVRSFLVVLLLLSSILAVAQNLPPVGNDDFYNVGYQIPLAIDDLQGVLANDTDANFGTNLRSRTAPVSGPSSGSLTLDTDGSFLYTPNTGFVGTDSFTYRVCDEGTPTEVVSRFDFDDPNLALATIGPNATSVNPAAGQTGCGIYFPSGAGGSAGFDINIPNTGGIFDFTSFTVSFEYEDQESTADIITAGNFRVYHISGNNMGLRVDVINGSTGLPDSFTVNLGSFVSGNVPYTIHYDELSGNVTYTANGATSVFALAPAFSPLNTGLATNIILGRFMDGSGSSRPSLCSMEFVDNSYLCDTATVYLNVVANIVTNRRITYRVKRN</sequence>
<proteinExistence type="predicted"/>
<organism evidence="2 3">
    <name type="scientific">Maribacter flavus</name>
    <dbReference type="NCBI Taxonomy" id="1658664"/>
    <lineage>
        <taxon>Bacteria</taxon>
        <taxon>Pseudomonadati</taxon>
        <taxon>Bacteroidota</taxon>
        <taxon>Flavobacteriia</taxon>
        <taxon>Flavobacteriales</taxon>
        <taxon>Flavobacteriaceae</taxon>
        <taxon>Maribacter</taxon>
    </lineage>
</organism>
<gene>
    <name evidence="2" type="ORF">F0361_15245</name>
</gene>
<name>A0A5B2TRV1_9FLAO</name>
<accession>A0A5B2TRV1</accession>
<evidence type="ECO:0000256" key="1">
    <source>
        <dbReference type="SAM" id="SignalP"/>
    </source>
</evidence>
<dbReference type="Pfam" id="PF17963">
    <property type="entry name" value="Big_9"/>
    <property type="match status" value="1"/>
</dbReference>
<feature type="signal peptide" evidence="1">
    <location>
        <begin position="1"/>
        <end position="20"/>
    </location>
</feature>
<dbReference type="Proteomes" id="UP000323188">
    <property type="component" value="Unassembled WGS sequence"/>
</dbReference>